<dbReference type="GO" id="GO:0005758">
    <property type="term" value="C:mitochondrial intermembrane space"/>
    <property type="evidence" value="ECO:0007669"/>
    <property type="project" value="UniProtKB-SubCell"/>
</dbReference>
<dbReference type="EC" id="2.7.4.3" evidence="6"/>
<reference evidence="8" key="1">
    <citation type="submission" date="2015-06" db="EMBL/GenBank/DDBJ databases">
        <authorList>
            <person name="Nguyen H."/>
        </authorList>
    </citation>
    <scope>NUCLEOTIDE SEQUENCE</scope>
    <source>
        <strain evidence="8">DAOM 180753</strain>
    </source>
</reference>
<sequence>MKQQINTRQENADVICIHRLYNIVHYVYYKSREARAFRTSGAKFLAILPFPHFLRFPVDSLFLLQPSPLLQFTMAPITEDAVSGLKNTIYQLEAKVSELESRLANGGKPKSAAEQMRIILMGPPGAGKGTQAPNLKEKYCACHLATGDMLRSQVAKKTNLGKEAKKIMDQGGLVSDEIMVNMIKSELDNNSECKNGFILDGFPRTVAQAERLDDMLIAREQKLQHAVELQIDDSLLVARITGRLVHPASGRSYHKIFNPPKADMKDDISGEPLIQRSDDNAETLTKRLATYHAQTTPVVDYYKKTGIWRGIDASQEPGQVWKSILGVFRQ</sequence>
<dbReference type="GO" id="GO:0005829">
    <property type="term" value="C:cytosol"/>
    <property type="evidence" value="ECO:0007669"/>
    <property type="project" value="UniProtKB-SubCell"/>
</dbReference>
<dbReference type="InterPro" id="IPR033690">
    <property type="entry name" value="Adenylat_kinase_CS"/>
</dbReference>
<evidence type="ECO:0000256" key="4">
    <source>
        <dbReference type="ARBA" id="ARBA00022840"/>
    </source>
</evidence>
<protein>
    <recommendedName>
        <fullName evidence="6">Adenylate kinase</fullName>
        <ecNumber evidence="6">2.7.4.3</ecNumber>
    </recommendedName>
    <alternativeName>
        <fullName evidence="6">ATP-AMP transphosphorylase</fullName>
    </alternativeName>
    <alternativeName>
        <fullName evidence="6">ATP:AMP phosphotransferase</fullName>
    </alternativeName>
    <alternativeName>
        <fullName evidence="6">Adenylate kinase cytosolic and mitochondrial</fullName>
    </alternativeName>
    <alternativeName>
        <fullName evidence="6">Adenylate monophosphate kinase</fullName>
    </alternativeName>
</protein>
<dbReference type="GO" id="GO:0006172">
    <property type="term" value="P:ADP biosynthetic process"/>
    <property type="evidence" value="ECO:0007669"/>
    <property type="project" value="UniProtKB-UniRule"/>
</dbReference>
<keyword evidence="2 6" id="KW-0547">Nucleotide-binding</keyword>
<evidence type="ECO:0000313" key="9">
    <source>
        <dbReference type="Proteomes" id="UP001227192"/>
    </source>
</evidence>
<dbReference type="GO" id="GO:0046033">
    <property type="term" value="P:AMP metabolic process"/>
    <property type="evidence" value="ECO:0007669"/>
    <property type="project" value="UniProtKB-UniRule"/>
</dbReference>
<feature type="binding site" evidence="6">
    <location>
        <begin position="201"/>
        <end position="204"/>
    </location>
    <ligand>
        <name>AMP</name>
        <dbReference type="ChEBI" id="CHEBI:456215"/>
    </ligand>
</feature>
<dbReference type="GO" id="GO:0004017">
    <property type="term" value="F:AMP kinase activity"/>
    <property type="evidence" value="ECO:0007669"/>
    <property type="project" value="UniProtKB-UniRule"/>
</dbReference>
<organism evidence="8 9">
    <name type="scientific">Penicillium thymicola</name>
    <dbReference type="NCBI Taxonomy" id="293382"/>
    <lineage>
        <taxon>Eukaryota</taxon>
        <taxon>Fungi</taxon>
        <taxon>Dikarya</taxon>
        <taxon>Ascomycota</taxon>
        <taxon>Pezizomycotina</taxon>
        <taxon>Eurotiomycetes</taxon>
        <taxon>Eurotiomycetidae</taxon>
        <taxon>Eurotiales</taxon>
        <taxon>Aspergillaceae</taxon>
        <taxon>Penicillium</taxon>
    </lineage>
</organism>
<evidence type="ECO:0000256" key="2">
    <source>
        <dbReference type="ARBA" id="ARBA00022741"/>
    </source>
</evidence>
<keyword evidence="3 6" id="KW-0418">Kinase</keyword>
<dbReference type="InterPro" id="IPR000850">
    <property type="entry name" value="Adenylat/UMP-CMP_kin"/>
</dbReference>
<dbReference type="FunFam" id="3.40.50.300:FF:000106">
    <property type="entry name" value="Adenylate kinase mitochondrial"/>
    <property type="match status" value="1"/>
</dbReference>
<comment type="function">
    <text evidence="6">Catalyzes the reversible transfer of the terminal phosphate group between ATP and AMP. Plays an important role in cellular energy homeostasis and in adenine nucleotide metabolism. Adenylate kinase activity is critical for regulation of the phosphate utilization and the AMP de novo biosynthesis pathways.</text>
</comment>
<gene>
    <name evidence="8" type="primary">adk1</name>
    <name evidence="6" type="synonym">ADK1</name>
    <name evidence="8" type="ORF">VN97_g9677</name>
</gene>
<feature type="binding site" evidence="6">
    <location>
        <begin position="252"/>
        <end position="253"/>
    </location>
    <ligand>
        <name>ATP</name>
        <dbReference type="ChEBI" id="CHEBI:30616"/>
    </ligand>
</feature>
<dbReference type="Gene3D" id="3.40.50.300">
    <property type="entry name" value="P-loop containing nucleotide triphosphate hydrolases"/>
    <property type="match status" value="1"/>
</dbReference>
<dbReference type="GO" id="GO:0046034">
    <property type="term" value="P:ATP metabolic process"/>
    <property type="evidence" value="ECO:0007669"/>
    <property type="project" value="UniProtKB-UniRule"/>
</dbReference>
<comment type="caution">
    <text evidence="8">The sequence shown here is derived from an EMBL/GenBank/DDBJ whole genome shotgun (WGS) entry which is preliminary data.</text>
</comment>
<dbReference type="InterPro" id="IPR027417">
    <property type="entry name" value="P-loop_NTPase"/>
</dbReference>
<evidence type="ECO:0000259" key="7">
    <source>
        <dbReference type="Pfam" id="PF05191"/>
    </source>
</evidence>
<keyword evidence="6" id="KW-0963">Cytoplasm</keyword>
<feature type="binding site" evidence="6">
    <location>
        <position position="146"/>
    </location>
    <ligand>
        <name>AMP</name>
        <dbReference type="ChEBI" id="CHEBI:456215"/>
    </ligand>
</feature>
<reference evidence="8" key="2">
    <citation type="journal article" date="2016" name="Fungal Biol.">
        <title>Ochratoxin A production by Penicillium thymicola.</title>
        <authorList>
            <person name="Nguyen H.D.T."/>
            <person name="McMullin D.R."/>
            <person name="Ponomareva E."/>
            <person name="Riley R."/>
            <person name="Pomraning K.R."/>
            <person name="Baker S.E."/>
            <person name="Seifert K.A."/>
        </authorList>
    </citation>
    <scope>NUCLEOTIDE SEQUENCE</scope>
    <source>
        <strain evidence="8">DAOM 180753</strain>
    </source>
</reference>
<feature type="domain" description="Adenylate kinase active site lid" evidence="7">
    <location>
        <begin position="243"/>
        <end position="278"/>
    </location>
</feature>
<feature type="binding site" evidence="6">
    <location>
        <position position="151"/>
    </location>
    <ligand>
        <name>AMP</name>
        <dbReference type="ChEBI" id="CHEBI:456215"/>
    </ligand>
</feature>
<dbReference type="HAMAP" id="MF_00235">
    <property type="entry name" value="Adenylate_kinase_Adk"/>
    <property type="match status" value="1"/>
</dbReference>
<evidence type="ECO:0000256" key="5">
    <source>
        <dbReference type="ARBA" id="ARBA00023128"/>
    </source>
</evidence>
<dbReference type="PROSITE" id="PS00113">
    <property type="entry name" value="ADENYLATE_KINASE"/>
    <property type="match status" value="1"/>
</dbReference>
<accession>A0AAI9TB59</accession>
<dbReference type="AlphaFoldDB" id="A0AAI9TB59"/>
<proteinExistence type="inferred from homology"/>
<feature type="binding site" evidence="6">
    <location>
        <begin position="172"/>
        <end position="174"/>
    </location>
    <ligand>
        <name>AMP</name>
        <dbReference type="ChEBI" id="CHEBI:456215"/>
    </ligand>
</feature>
<dbReference type="PANTHER" id="PTHR23359">
    <property type="entry name" value="NUCLEOTIDE KINASE"/>
    <property type="match status" value="1"/>
</dbReference>
<keyword evidence="9" id="KW-1185">Reference proteome</keyword>
<feature type="binding site" evidence="6">
    <location>
        <position position="315"/>
    </location>
    <ligand>
        <name>ATP</name>
        <dbReference type="ChEBI" id="CHEBI:30616"/>
    </ligand>
</feature>
<feature type="binding site" evidence="6">
    <location>
        <begin position="125"/>
        <end position="130"/>
    </location>
    <ligand>
        <name>ATP</name>
        <dbReference type="ChEBI" id="CHEBI:30616"/>
    </ligand>
</feature>
<evidence type="ECO:0000256" key="3">
    <source>
        <dbReference type="ARBA" id="ARBA00022777"/>
    </source>
</evidence>
<name>A0AAI9TB59_PENTH</name>
<comment type="subcellular location">
    <subcellularLocation>
        <location evidence="6">Cytoplasm</location>
        <location evidence="6">Cytosol</location>
    </subcellularLocation>
    <subcellularLocation>
        <location evidence="6">Mitochondrion intermembrane space</location>
    </subcellularLocation>
    <text evidence="6">Predominantly mitochondrial.</text>
</comment>
<feature type="binding site" evidence="6">
    <location>
        <position position="208"/>
    </location>
    <ligand>
        <name>AMP</name>
        <dbReference type="ChEBI" id="CHEBI:456215"/>
    </ligand>
</feature>
<dbReference type="Proteomes" id="UP001227192">
    <property type="component" value="Unassembled WGS sequence"/>
</dbReference>
<dbReference type="PRINTS" id="PR00094">
    <property type="entry name" value="ADENYLTKNASE"/>
</dbReference>
<evidence type="ECO:0000256" key="6">
    <source>
        <dbReference type="HAMAP-Rule" id="MF_03168"/>
    </source>
</evidence>
<dbReference type="NCBIfam" id="NF001381">
    <property type="entry name" value="PRK00279.1-3"/>
    <property type="match status" value="1"/>
</dbReference>
<dbReference type="NCBIfam" id="NF001380">
    <property type="entry name" value="PRK00279.1-2"/>
    <property type="match status" value="1"/>
</dbReference>
<comment type="subunit">
    <text evidence="6">Monomer.</text>
</comment>
<dbReference type="EMBL" id="LACB01000403">
    <property type="protein sequence ID" value="KAJ9483714.1"/>
    <property type="molecule type" value="Genomic_DNA"/>
</dbReference>
<dbReference type="HAMAP" id="MF_03168">
    <property type="entry name" value="Adenylate_kinase_AK2"/>
    <property type="match status" value="1"/>
</dbReference>
<dbReference type="NCBIfam" id="TIGR01351">
    <property type="entry name" value="adk"/>
    <property type="match status" value="1"/>
</dbReference>
<comment type="catalytic activity">
    <reaction evidence="6">
        <text>AMP + ATP = 2 ADP</text>
        <dbReference type="Rhea" id="RHEA:12973"/>
        <dbReference type="ChEBI" id="CHEBI:30616"/>
        <dbReference type="ChEBI" id="CHEBI:456215"/>
        <dbReference type="ChEBI" id="CHEBI:456216"/>
        <dbReference type="EC" id="2.7.4.3"/>
    </reaction>
</comment>
<feature type="binding site" evidence="6">
    <location>
        <position position="243"/>
    </location>
    <ligand>
        <name>ATP</name>
        <dbReference type="ChEBI" id="CHEBI:30616"/>
    </ligand>
</feature>
<feature type="region of interest" description="LID" evidence="6">
    <location>
        <begin position="242"/>
        <end position="279"/>
    </location>
</feature>
<comment type="domain">
    <text evidence="6">Consists of three domains, a large central CORE domain and two small peripheral domains, NMPbind and LID, which undergo movements during catalysis. The LID domain closes over the site of phosphoryl transfer upon ATP binding. Assembling and dissambling the active center during each catalytic cycle provides an effective means to prevent ATP hydrolysis.</text>
</comment>
<comment type="similarity">
    <text evidence="6">Belongs to the adenylate kinase family. AK2 subfamily.</text>
</comment>
<feature type="binding site" evidence="6">
    <location>
        <position position="276"/>
    </location>
    <ligand>
        <name>AMP</name>
        <dbReference type="ChEBI" id="CHEBI:456215"/>
    </ligand>
</feature>
<dbReference type="GO" id="GO:0005524">
    <property type="term" value="F:ATP binding"/>
    <property type="evidence" value="ECO:0007669"/>
    <property type="project" value="UniProtKB-KW"/>
</dbReference>
<dbReference type="SUPFAM" id="SSF52540">
    <property type="entry name" value="P-loop containing nucleoside triphosphate hydrolases"/>
    <property type="match status" value="1"/>
</dbReference>
<feature type="region of interest" description="NMPbind" evidence="6">
    <location>
        <begin position="145"/>
        <end position="174"/>
    </location>
</feature>
<dbReference type="Pfam" id="PF00406">
    <property type="entry name" value="ADK"/>
    <property type="match status" value="1"/>
</dbReference>
<feature type="binding site" evidence="6">
    <location>
        <position position="287"/>
    </location>
    <ligand>
        <name>AMP</name>
        <dbReference type="ChEBI" id="CHEBI:456215"/>
    </ligand>
</feature>
<dbReference type="InterPro" id="IPR028587">
    <property type="entry name" value="AK2"/>
</dbReference>
<dbReference type="Pfam" id="PF05191">
    <property type="entry name" value="ADK_lid"/>
    <property type="match status" value="1"/>
</dbReference>
<dbReference type="CDD" id="cd01428">
    <property type="entry name" value="ADK"/>
    <property type="match status" value="1"/>
</dbReference>
<keyword evidence="1 6" id="KW-0808">Transferase</keyword>
<dbReference type="InterPro" id="IPR006259">
    <property type="entry name" value="Adenyl_kin_sub"/>
</dbReference>
<keyword evidence="5 6" id="KW-0496">Mitochondrion</keyword>
<keyword evidence="4 6" id="KW-0067">ATP-binding</keyword>
<evidence type="ECO:0000313" key="8">
    <source>
        <dbReference type="EMBL" id="KAJ9483714.1"/>
    </source>
</evidence>
<dbReference type="NCBIfam" id="NF011100">
    <property type="entry name" value="PRK14527.1"/>
    <property type="match status" value="1"/>
</dbReference>
<evidence type="ECO:0000256" key="1">
    <source>
        <dbReference type="ARBA" id="ARBA00022679"/>
    </source>
</evidence>
<dbReference type="InterPro" id="IPR007862">
    <property type="entry name" value="Adenylate_kinase_lid-dom"/>
</dbReference>